<dbReference type="EMBL" id="FZOO01000010">
    <property type="protein sequence ID" value="SNS91566.1"/>
    <property type="molecule type" value="Genomic_DNA"/>
</dbReference>
<sequence>MSETGSTPDEELDDPGRDPVGLGVPRNPMSGGFGNVTGGSDQDTGQGEPEGSPGIAGQSLMPDSPEESGNTRDGGDGSPGPG</sequence>
<dbReference type="OrthoDB" id="5198424at2"/>
<evidence type="ECO:0000256" key="1">
    <source>
        <dbReference type="SAM" id="MobiDB-lite"/>
    </source>
</evidence>
<dbReference type="RefSeq" id="WP_089306997.1">
    <property type="nucleotide sequence ID" value="NZ_FZOO01000010.1"/>
</dbReference>
<evidence type="ECO:0000313" key="3">
    <source>
        <dbReference type="Proteomes" id="UP000198373"/>
    </source>
</evidence>
<evidence type="ECO:0000313" key="2">
    <source>
        <dbReference type="EMBL" id="SNS91566.1"/>
    </source>
</evidence>
<accession>A0A239ICR2</accession>
<reference evidence="3" key="1">
    <citation type="submission" date="2017-06" db="EMBL/GenBank/DDBJ databases">
        <authorList>
            <person name="Varghese N."/>
            <person name="Submissions S."/>
        </authorList>
    </citation>
    <scope>NUCLEOTIDE SEQUENCE [LARGE SCALE GENOMIC DNA]</scope>
    <source>
        <strain evidence="3">DSM 46839</strain>
    </source>
</reference>
<protein>
    <submittedName>
        <fullName evidence="2">Uncharacterized protein</fullName>
    </submittedName>
</protein>
<keyword evidence="3" id="KW-1185">Reference proteome</keyword>
<feature type="region of interest" description="Disordered" evidence="1">
    <location>
        <begin position="1"/>
        <end position="82"/>
    </location>
</feature>
<dbReference type="AlphaFoldDB" id="A0A239ICR2"/>
<organism evidence="2 3">
    <name type="scientific">Geodermatophilus pulveris</name>
    <dbReference type="NCBI Taxonomy" id="1564159"/>
    <lineage>
        <taxon>Bacteria</taxon>
        <taxon>Bacillati</taxon>
        <taxon>Actinomycetota</taxon>
        <taxon>Actinomycetes</taxon>
        <taxon>Geodermatophilales</taxon>
        <taxon>Geodermatophilaceae</taxon>
        <taxon>Geodermatophilus</taxon>
    </lineage>
</organism>
<proteinExistence type="predicted"/>
<gene>
    <name evidence="2" type="ORF">SAMN06893096_110115</name>
</gene>
<name>A0A239ICR2_9ACTN</name>
<dbReference type="Proteomes" id="UP000198373">
    <property type="component" value="Unassembled WGS sequence"/>
</dbReference>